<dbReference type="GO" id="GO:0005524">
    <property type="term" value="F:ATP binding"/>
    <property type="evidence" value="ECO:0007669"/>
    <property type="project" value="UniProtKB-KW"/>
</dbReference>
<dbReference type="InParanoid" id="A0A1E7FQX0"/>
<gene>
    <name evidence="9" type="ORF">FRACYDRAFT_223970</name>
</gene>
<dbReference type="KEGG" id="fcy:FRACYDRAFT_223970"/>
<keyword evidence="6" id="KW-0547">Nucleotide-binding</keyword>
<evidence type="ECO:0000256" key="4">
    <source>
        <dbReference type="ARBA" id="ARBA00022643"/>
    </source>
</evidence>
<dbReference type="PANTHER" id="PTHR22749">
    <property type="entry name" value="RIBOFLAVIN KINASE/FMN ADENYLYLTRANSFERASE"/>
    <property type="match status" value="1"/>
</dbReference>
<keyword evidence="5" id="KW-0808">Transferase</keyword>
<evidence type="ECO:0000256" key="6">
    <source>
        <dbReference type="ARBA" id="ARBA00022741"/>
    </source>
</evidence>
<evidence type="ECO:0000256" key="3">
    <source>
        <dbReference type="ARBA" id="ARBA00022630"/>
    </source>
</evidence>
<feature type="domain" description="Riboflavin kinase" evidence="8">
    <location>
        <begin position="6"/>
        <end position="158"/>
    </location>
</feature>
<dbReference type="GO" id="GO:0009231">
    <property type="term" value="P:riboflavin biosynthetic process"/>
    <property type="evidence" value="ECO:0007669"/>
    <property type="project" value="InterPro"/>
</dbReference>
<dbReference type="InterPro" id="IPR023465">
    <property type="entry name" value="Riboflavin_kinase_dom_sf"/>
</dbReference>
<dbReference type="SUPFAM" id="SSF82114">
    <property type="entry name" value="Riboflavin kinase-like"/>
    <property type="match status" value="1"/>
</dbReference>
<evidence type="ECO:0000256" key="5">
    <source>
        <dbReference type="ARBA" id="ARBA00022679"/>
    </source>
</evidence>
<keyword evidence="4" id="KW-0288">FMN</keyword>
<dbReference type="InterPro" id="IPR015865">
    <property type="entry name" value="Riboflavin_kinase_bac/euk"/>
</dbReference>
<protein>
    <recommendedName>
        <fullName evidence="2">riboflavin kinase</fullName>
        <ecNumber evidence="2">2.7.1.26</ecNumber>
    </recommendedName>
</protein>
<name>A0A1E7FQX0_9STRA</name>
<organism evidence="9 10">
    <name type="scientific">Fragilariopsis cylindrus CCMP1102</name>
    <dbReference type="NCBI Taxonomy" id="635003"/>
    <lineage>
        <taxon>Eukaryota</taxon>
        <taxon>Sar</taxon>
        <taxon>Stramenopiles</taxon>
        <taxon>Ochrophyta</taxon>
        <taxon>Bacillariophyta</taxon>
        <taxon>Bacillariophyceae</taxon>
        <taxon>Bacillariophycidae</taxon>
        <taxon>Bacillariales</taxon>
        <taxon>Bacillariaceae</taxon>
        <taxon>Fragilariopsis</taxon>
    </lineage>
</organism>
<evidence type="ECO:0000259" key="8">
    <source>
        <dbReference type="SMART" id="SM00904"/>
    </source>
</evidence>
<dbReference type="EMBL" id="KV784354">
    <property type="protein sequence ID" value="OEU20559.1"/>
    <property type="molecule type" value="Genomic_DNA"/>
</dbReference>
<dbReference type="SMART" id="SM00904">
    <property type="entry name" value="Flavokinase"/>
    <property type="match status" value="1"/>
</dbReference>
<dbReference type="EC" id="2.7.1.26" evidence="2"/>
<reference evidence="9 10" key="1">
    <citation type="submission" date="2016-09" db="EMBL/GenBank/DDBJ databases">
        <title>Extensive genetic diversity and differential bi-allelic expression allows diatom success in the polar Southern Ocean.</title>
        <authorList>
            <consortium name="DOE Joint Genome Institute"/>
            <person name="Mock T."/>
            <person name="Otillar R.P."/>
            <person name="Strauss J."/>
            <person name="Dupont C."/>
            <person name="Frickenhaus S."/>
            <person name="Maumus F."/>
            <person name="Mcmullan M."/>
            <person name="Sanges R."/>
            <person name="Schmutz J."/>
            <person name="Toseland A."/>
            <person name="Valas R."/>
            <person name="Veluchamy A."/>
            <person name="Ward B.J."/>
            <person name="Allen A."/>
            <person name="Barry K."/>
            <person name="Falciatore A."/>
            <person name="Ferrante M."/>
            <person name="Fortunato A.E."/>
            <person name="Gloeckner G."/>
            <person name="Gruber A."/>
            <person name="Hipkin R."/>
            <person name="Janech M."/>
            <person name="Kroth P."/>
            <person name="Leese F."/>
            <person name="Lindquist E."/>
            <person name="Lyon B.R."/>
            <person name="Martin J."/>
            <person name="Mayer C."/>
            <person name="Parker M."/>
            <person name="Quesneville H."/>
            <person name="Raymond J."/>
            <person name="Uhlig C."/>
            <person name="Valentin K.U."/>
            <person name="Worden A.Z."/>
            <person name="Armbrust E.V."/>
            <person name="Bowler C."/>
            <person name="Green B."/>
            <person name="Moulton V."/>
            <person name="Van Oosterhout C."/>
            <person name="Grigoriev I."/>
        </authorList>
    </citation>
    <scope>NUCLEOTIDE SEQUENCE [LARGE SCALE GENOMIC DNA]</scope>
    <source>
        <strain evidence="9 10">CCMP1102</strain>
    </source>
</reference>
<sequence>MKETTSLPLRLISIVVKGFGRGSTDLGIPTANLSRDGIKIQKRSSLANASFDDLPTGIYWGFCRIGTNPEIFKTACSIGYNPYYGNKTKTVEPHLIASINSVHRHESSCKETLLGEFYNQPIRLTLVGYLRPELPFEGLEKLVAAIKQDILDAERLGDGKDLSTMDEKKWVASDDDISSPS</sequence>
<dbReference type="PANTHER" id="PTHR22749:SF6">
    <property type="entry name" value="RIBOFLAVIN KINASE"/>
    <property type="match status" value="1"/>
</dbReference>
<dbReference type="GO" id="GO:0009398">
    <property type="term" value="P:FMN biosynthetic process"/>
    <property type="evidence" value="ECO:0007669"/>
    <property type="project" value="UniProtKB-UniPathway"/>
</dbReference>
<dbReference type="InterPro" id="IPR023468">
    <property type="entry name" value="Riboflavin_kinase"/>
</dbReference>
<dbReference type="AlphaFoldDB" id="A0A1E7FQX0"/>
<evidence type="ECO:0000313" key="9">
    <source>
        <dbReference type="EMBL" id="OEU20559.1"/>
    </source>
</evidence>
<evidence type="ECO:0000256" key="7">
    <source>
        <dbReference type="ARBA" id="ARBA00022840"/>
    </source>
</evidence>
<keyword evidence="7" id="KW-0067">ATP-binding</keyword>
<accession>A0A1E7FQX0</accession>
<dbReference type="Gene3D" id="2.40.30.30">
    <property type="entry name" value="Riboflavin kinase-like"/>
    <property type="match status" value="1"/>
</dbReference>
<proteinExistence type="predicted"/>
<evidence type="ECO:0000256" key="1">
    <source>
        <dbReference type="ARBA" id="ARBA00005201"/>
    </source>
</evidence>
<dbReference type="OrthoDB" id="276388at2759"/>
<evidence type="ECO:0000313" key="10">
    <source>
        <dbReference type="Proteomes" id="UP000095751"/>
    </source>
</evidence>
<dbReference type="UniPathway" id="UPA00276">
    <property type="reaction ID" value="UER00406"/>
</dbReference>
<dbReference type="Proteomes" id="UP000095751">
    <property type="component" value="Unassembled WGS sequence"/>
</dbReference>
<keyword evidence="9" id="KW-0418">Kinase</keyword>
<comment type="pathway">
    <text evidence="1">Cofactor biosynthesis; FMN biosynthesis; FMN from riboflavin (ATP route): step 1/1.</text>
</comment>
<evidence type="ECO:0000256" key="2">
    <source>
        <dbReference type="ARBA" id="ARBA00012105"/>
    </source>
</evidence>
<dbReference type="Pfam" id="PF01687">
    <property type="entry name" value="Flavokinase"/>
    <property type="match status" value="1"/>
</dbReference>
<keyword evidence="3" id="KW-0285">Flavoprotein</keyword>
<dbReference type="GO" id="GO:0008531">
    <property type="term" value="F:riboflavin kinase activity"/>
    <property type="evidence" value="ECO:0007669"/>
    <property type="project" value="UniProtKB-EC"/>
</dbReference>
<keyword evidence="10" id="KW-1185">Reference proteome</keyword>